<dbReference type="EMBL" id="VFOW01000001">
    <property type="protein sequence ID" value="TQL74640.1"/>
    <property type="molecule type" value="Genomic_DNA"/>
</dbReference>
<evidence type="ECO:0000256" key="2">
    <source>
        <dbReference type="ARBA" id="ARBA00022603"/>
    </source>
</evidence>
<evidence type="ECO:0000256" key="6">
    <source>
        <dbReference type="ARBA" id="ARBA00023125"/>
    </source>
</evidence>
<evidence type="ECO:0000256" key="5">
    <source>
        <dbReference type="ARBA" id="ARBA00022747"/>
    </source>
</evidence>
<dbReference type="GO" id="GO:0015667">
    <property type="term" value="F:site-specific DNA-methyltransferase (cytosine-N4-specific) activity"/>
    <property type="evidence" value="ECO:0007669"/>
    <property type="project" value="UniProtKB-EC"/>
</dbReference>
<feature type="domain" description="DNA methylase N-4/N-6" evidence="9">
    <location>
        <begin position="22"/>
        <end position="74"/>
    </location>
</feature>
<evidence type="ECO:0000256" key="4">
    <source>
        <dbReference type="ARBA" id="ARBA00022691"/>
    </source>
</evidence>
<dbReference type="InterPro" id="IPR001091">
    <property type="entry name" value="RM_Methyltransferase"/>
</dbReference>
<dbReference type="PRINTS" id="PR00508">
    <property type="entry name" value="S21N4MTFRASE"/>
</dbReference>
<dbReference type="InterPro" id="IPR002941">
    <property type="entry name" value="DNA_methylase_N4/N6"/>
</dbReference>
<reference evidence="10 11" key="1">
    <citation type="submission" date="2019-06" db="EMBL/GenBank/DDBJ databases">
        <title>Sequencing the genomes of 1000 actinobacteria strains.</title>
        <authorList>
            <person name="Klenk H.-P."/>
        </authorList>
    </citation>
    <scope>NUCLEOTIDE SEQUENCE [LARGE SCALE GENOMIC DNA]</scope>
    <source>
        <strain evidence="10 11">DSM 45928</strain>
    </source>
</reference>
<dbReference type="Pfam" id="PF01555">
    <property type="entry name" value="N6_N4_Mtase"/>
    <property type="match status" value="1"/>
</dbReference>
<evidence type="ECO:0000313" key="10">
    <source>
        <dbReference type="EMBL" id="TQL74640.1"/>
    </source>
</evidence>
<keyword evidence="3" id="KW-0808">Transferase</keyword>
<name>A0A543APZ4_9ACTN</name>
<dbReference type="AlphaFoldDB" id="A0A543APZ4"/>
<dbReference type="InterPro" id="IPR029063">
    <property type="entry name" value="SAM-dependent_MTases_sf"/>
</dbReference>
<dbReference type="InterPro" id="IPR017985">
    <property type="entry name" value="MeTrfase_CN4_CS"/>
</dbReference>
<dbReference type="PROSITE" id="PS00093">
    <property type="entry name" value="N4_MTASE"/>
    <property type="match status" value="1"/>
</dbReference>
<comment type="caution">
    <text evidence="10">The sequence shown here is derived from an EMBL/GenBank/DDBJ whole genome shotgun (WGS) entry which is preliminary data.</text>
</comment>
<evidence type="ECO:0000256" key="8">
    <source>
        <dbReference type="RuleBase" id="RU362026"/>
    </source>
</evidence>
<keyword evidence="5" id="KW-0680">Restriction system</keyword>
<evidence type="ECO:0000313" key="11">
    <source>
        <dbReference type="Proteomes" id="UP000317043"/>
    </source>
</evidence>
<organism evidence="10 11">
    <name type="scientific">Stackebrandtia endophytica</name>
    <dbReference type="NCBI Taxonomy" id="1496996"/>
    <lineage>
        <taxon>Bacteria</taxon>
        <taxon>Bacillati</taxon>
        <taxon>Actinomycetota</taxon>
        <taxon>Actinomycetes</taxon>
        <taxon>Glycomycetales</taxon>
        <taxon>Glycomycetaceae</taxon>
        <taxon>Stackebrandtia</taxon>
    </lineage>
</organism>
<sequence length="213" mass="24136">MIRLPNLSLSEHELTEFEDGECYPIELVERFITTYSAAGDLVFDPFVGSGTTLIAAEAHGRRGLGLEIHPERVDWCRDRLGDAGTVICADAKTIPRLRLPRVDLVMTSPPYMNRLNHPENPLTGYQTEDGDYFRYLDELTAVFGDCLNLLKPTGKLIVNVANMCADGHITTLAWDLAAKLMTIADFEREVVIDWHRRPDWMTMDYCLVFAKRT</sequence>
<evidence type="ECO:0000259" key="9">
    <source>
        <dbReference type="Pfam" id="PF01555"/>
    </source>
</evidence>
<dbReference type="Proteomes" id="UP000317043">
    <property type="component" value="Unassembled WGS sequence"/>
</dbReference>
<comment type="similarity">
    <text evidence="1">Belongs to the N(4)/N(6)-methyltransferase family. N(4) subfamily.</text>
</comment>
<proteinExistence type="inferred from homology"/>
<dbReference type="GO" id="GO:0003677">
    <property type="term" value="F:DNA binding"/>
    <property type="evidence" value="ECO:0007669"/>
    <property type="project" value="UniProtKB-KW"/>
</dbReference>
<evidence type="ECO:0000256" key="3">
    <source>
        <dbReference type="ARBA" id="ARBA00022679"/>
    </source>
</evidence>
<dbReference type="Gene3D" id="3.40.50.150">
    <property type="entry name" value="Vaccinia Virus protein VP39"/>
    <property type="match status" value="2"/>
</dbReference>
<accession>A0A543APZ4</accession>
<dbReference type="InParanoid" id="A0A543APZ4"/>
<dbReference type="GO" id="GO:0009307">
    <property type="term" value="P:DNA restriction-modification system"/>
    <property type="evidence" value="ECO:0007669"/>
    <property type="project" value="UniProtKB-KW"/>
</dbReference>
<gene>
    <name evidence="10" type="ORF">FB566_0126</name>
</gene>
<evidence type="ECO:0000256" key="1">
    <source>
        <dbReference type="ARBA" id="ARBA00010203"/>
    </source>
</evidence>
<protein>
    <recommendedName>
        <fullName evidence="8">Methyltransferase</fullName>
        <ecNumber evidence="8">2.1.1.-</ecNumber>
    </recommendedName>
</protein>
<keyword evidence="2 10" id="KW-0489">Methyltransferase</keyword>
<dbReference type="GO" id="GO:0032259">
    <property type="term" value="P:methylation"/>
    <property type="evidence" value="ECO:0007669"/>
    <property type="project" value="UniProtKB-KW"/>
</dbReference>
<dbReference type="EC" id="2.1.1.-" evidence="8"/>
<dbReference type="CDD" id="cd02440">
    <property type="entry name" value="AdoMet_MTases"/>
    <property type="match status" value="1"/>
</dbReference>
<keyword evidence="11" id="KW-1185">Reference proteome</keyword>
<dbReference type="GO" id="GO:0008170">
    <property type="term" value="F:N-methyltransferase activity"/>
    <property type="evidence" value="ECO:0007669"/>
    <property type="project" value="InterPro"/>
</dbReference>
<comment type="catalytic activity">
    <reaction evidence="7">
        <text>a 2'-deoxycytidine in DNA + S-adenosyl-L-methionine = an N(4)-methyl-2'-deoxycytidine in DNA + S-adenosyl-L-homocysteine + H(+)</text>
        <dbReference type="Rhea" id="RHEA:16857"/>
        <dbReference type="Rhea" id="RHEA-COMP:11369"/>
        <dbReference type="Rhea" id="RHEA-COMP:13674"/>
        <dbReference type="ChEBI" id="CHEBI:15378"/>
        <dbReference type="ChEBI" id="CHEBI:57856"/>
        <dbReference type="ChEBI" id="CHEBI:59789"/>
        <dbReference type="ChEBI" id="CHEBI:85452"/>
        <dbReference type="ChEBI" id="CHEBI:137933"/>
        <dbReference type="EC" id="2.1.1.113"/>
    </reaction>
</comment>
<evidence type="ECO:0000256" key="7">
    <source>
        <dbReference type="ARBA" id="ARBA00049120"/>
    </source>
</evidence>
<keyword evidence="6" id="KW-0238">DNA-binding</keyword>
<dbReference type="SUPFAM" id="SSF53335">
    <property type="entry name" value="S-adenosyl-L-methionine-dependent methyltransferases"/>
    <property type="match status" value="1"/>
</dbReference>
<keyword evidence="4" id="KW-0949">S-adenosyl-L-methionine</keyword>